<evidence type="ECO:0000313" key="1">
    <source>
        <dbReference type="EMBL" id="GHE23416.1"/>
    </source>
</evidence>
<accession>A0ABQ3HSJ4</accession>
<proteinExistence type="predicted"/>
<name>A0ABQ3HSJ4_9SPHI</name>
<dbReference type="EMBL" id="BNAF01000001">
    <property type="protein sequence ID" value="GHE23416.1"/>
    <property type="molecule type" value="Genomic_DNA"/>
</dbReference>
<reference evidence="2" key="1">
    <citation type="journal article" date="2019" name="Int. J. Syst. Evol. Microbiol.">
        <title>The Global Catalogue of Microorganisms (GCM) 10K type strain sequencing project: providing services to taxonomists for standard genome sequencing and annotation.</title>
        <authorList>
            <consortium name="The Broad Institute Genomics Platform"/>
            <consortium name="The Broad Institute Genome Sequencing Center for Infectious Disease"/>
            <person name="Wu L."/>
            <person name="Ma J."/>
        </authorList>
    </citation>
    <scope>NUCLEOTIDE SEQUENCE [LARGE SCALE GENOMIC DNA]</scope>
    <source>
        <strain evidence="2">CGMCC 1.12966</strain>
    </source>
</reference>
<sequence length="90" mass="10395">MHNEITSILLRLEQLFQSNGHHSWARKTQRTLSLLQENQFDLDLVIDNYIGSGLDSLQFVDLDGEQVKELETLCAALLQQNEQLKLQRNS</sequence>
<gene>
    <name evidence="1" type="ORF">GCM10017764_03840</name>
</gene>
<dbReference type="RefSeq" id="WP_189624904.1">
    <property type="nucleotide sequence ID" value="NZ_BNAF01000001.1"/>
</dbReference>
<dbReference type="Proteomes" id="UP000620550">
    <property type="component" value="Unassembled WGS sequence"/>
</dbReference>
<evidence type="ECO:0000313" key="2">
    <source>
        <dbReference type="Proteomes" id="UP000620550"/>
    </source>
</evidence>
<organism evidence="1 2">
    <name type="scientific">Sphingobacterium griseoflavum</name>
    <dbReference type="NCBI Taxonomy" id="1474952"/>
    <lineage>
        <taxon>Bacteria</taxon>
        <taxon>Pseudomonadati</taxon>
        <taxon>Bacteroidota</taxon>
        <taxon>Sphingobacteriia</taxon>
        <taxon>Sphingobacteriales</taxon>
        <taxon>Sphingobacteriaceae</taxon>
        <taxon>Sphingobacterium</taxon>
    </lineage>
</organism>
<keyword evidence="2" id="KW-1185">Reference proteome</keyword>
<comment type="caution">
    <text evidence="1">The sequence shown here is derived from an EMBL/GenBank/DDBJ whole genome shotgun (WGS) entry which is preliminary data.</text>
</comment>
<protein>
    <submittedName>
        <fullName evidence="1">Uncharacterized protein</fullName>
    </submittedName>
</protein>